<evidence type="ECO:0000256" key="3">
    <source>
        <dbReference type="ARBA" id="ARBA00022692"/>
    </source>
</evidence>
<feature type="transmembrane region" description="Helical" evidence="7">
    <location>
        <begin position="170"/>
        <end position="191"/>
    </location>
</feature>
<feature type="transmembrane region" description="Helical" evidence="7">
    <location>
        <begin position="218"/>
        <end position="241"/>
    </location>
</feature>
<evidence type="ECO:0000256" key="6">
    <source>
        <dbReference type="SAM" id="MobiDB-lite"/>
    </source>
</evidence>
<keyword evidence="3 7" id="KW-0812">Transmembrane</keyword>
<dbReference type="RefSeq" id="WP_120688667.1">
    <property type="nucleotide sequence ID" value="NZ_RAZT01000004.1"/>
</dbReference>
<feature type="transmembrane region" description="Helical" evidence="7">
    <location>
        <begin position="371"/>
        <end position="389"/>
    </location>
</feature>
<feature type="transmembrane region" description="Helical" evidence="7">
    <location>
        <begin position="278"/>
        <end position="297"/>
    </location>
</feature>
<feature type="transmembrane region" description="Helical" evidence="7">
    <location>
        <begin position="303"/>
        <end position="324"/>
    </location>
</feature>
<reference evidence="8 9" key="1">
    <citation type="submission" date="2018-09" db="EMBL/GenBank/DDBJ databases">
        <title>Micromonospora sp. nov. MS1-9, isolated from a root of Musa sp.</title>
        <authorList>
            <person name="Kuncharoen N."/>
            <person name="Kudo T."/>
            <person name="Ohkuma M."/>
            <person name="Yuki M."/>
            <person name="Tanasupawat S."/>
        </authorList>
    </citation>
    <scope>NUCLEOTIDE SEQUENCE [LARGE SCALE GENOMIC DNA]</scope>
    <source>
        <strain evidence="8 9">MS1-9</strain>
    </source>
</reference>
<comment type="subcellular location">
    <subcellularLocation>
        <location evidence="1">Cell membrane</location>
        <topology evidence="1">Multi-pass membrane protein</topology>
    </subcellularLocation>
</comment>
<dbReference type="PANTHER" id="PTHR23513">
    <property type="entry name" value="INTEGRAL MEMBRANE EFFLUX PROTEIN-RELATED"/>
    <property type="match status" value="1"/>
</dbReference>
<feature type="transmembrane region" description="Helical" evidence="7">
    <location>
        <begin position="345"/>
        <end position="365"/>
    </location>
</feature>
<dbReference type="Proteomes" id="UP000275865">
    <property type="component" value="Unassembled WGS sequence"/>
</dbReference>
<gene>
    <name evidence="8" type="ORF">D7044_10245</name>
</gene>
<keyword evidence="4 7" id="KW-1133">Transmembrane helix</keyword>
<evidence type="ECO:0000256" key="4">
    <source>
        <dbReference type="ARBA" id="ARBA00022989"/>
    </source>
</evidence>
<accession>A0A3A9YA79</accession>
<dbReference type="EMBL" id="RAZT01000004">
    <property type="protein sequence ID" value="RKN34052.1"/>
    <property type="molecule type" value="Genomic_DNA"/>
</dbReference>
<protein>
    <submittedName>
        <fullName evidence="8">MFS transporter</fullName>
    </submittedName>
</protein>
<feature type="compositionally biased region" description="Low complexity" evidence="6">
    <location>
        <begin position="414"/>
        <end position="425"/>
    </location>
</feature>
<evidence type="ECO:0000313" key="8">
    <source>
        <dbReference type="EMBL" id="RKN34052.1"/>
    </source>
</evidence>
<evidence type="ECO:0000313" key="9">
    <source>
        <dbReference type="Proteomes" id="UP000275865"/>
    </source>
</evidence>
<feature type="transmembrane region" description="Helical" evidence="7">
    <location>
        <begin position="247"/>
        <end position="271"/>
    </location>
</feature>
<feature type="region of interest" description="Disordered" evidence="6">
    <location>
        <begin position="414"/>
        <end position="445"/>
    </location>
</feature>
<feature type="transmembrane region" description="Helical" evidence="7">
    <location>
        <begin position="72"/>
        <end position="95"/>
    </location>
</feature>
<name>A0A3A9YA79_9ACTN</name>
<dbReference type="SUPFAM" id="SSF103473">
    <property type="entry name" value="MFS general substrate transporter"/>
    <property type="match status" value="1"/>
</dbReference>
<evidence type="ECO:0000256" key="5">
    <source>
        <dbReference type="ARBA" id="ARBA00023136"/>
    </source>
</evidence>
<evidence type="ECO:0000256" key="7">
    <source>
        <dbReference type="SAM" id="Phobius"/>
    </source>
</evidence>
<evidence type="ECO:0000256" key="1">
    <source>
        <dbReference type="ARBA" id="ARBA00004651"/>
    </source>
</evidence>
<dbReference type="Gene3D" id="1.20.1250.20">
    <property type="entry name" value="MFS general substrate transporter like domains"/>
    <property type="match status" value="1"/>
</dbReference>
<dbReference type="AlphaFoldDB" id="A0A3A9YA79"/>
<dbReference type="GO" id="GO:0005886">
    <property type="term" value="C:plasma membrane"/>
    <property type="evidence" value="ECO:0007669"/>
    <property type="project" value="UniProtKB-SubCell"/>
</dbReference>
<feature type="transmembrane region" description="Helical" evidence="7">
    <location>
        <begin position="37"/>
        <end position="60"/>
    </location>
</feature>
<evidence type="ECO:0000256" key="2">
    <source>
        <dbReference type="ARBA" id="ARBA00022475"/>
    </source>
</evidence>
<keyword evidence="2" id="KW-1003">Cell membrane</keyword>
<comment type="caution">
    <text evidence="8">The sequence shown here is derived from an EMBL/GenBank/DDBJ whole genome shotgun (WGS) entry which is preliminary data.</text>
</comment>
<dbReference type="InterPro" id="IPR036259">
    <property type="entry name" value="MFS_trans_sf"/>
</dbReference>
<proteinExistence type="predicted"/>
<organism evidence="8 9">
    <name type="scientific">Micromonospora musae</name>
    <dbReference type="NCBI Taxonomy" id="1894970"/>
    <lineage>
        <taxon>Bacteria</taxon>
        <taxon>Bacillati</taxon>
        <taxon>Actinomycetota</taxon>
        <taxon>Actinomycetes</taxon>
        <taxon>Micromonosporales</taxon>
        <taxon>Micromonosporaceae</taxon>
        <taxon>Micromonospora</taxon>
    </lineage>
</organism>
<sequence>MNNGRDIAAMLTTTFVTWMGQRTTAVALPLVALAETGSAWSTGLVGGAVGLPMLASPWWARGLRQRLTSGRALAWVLAVQVTGLLVVPVAAAVGTVGAPHLAAAGLVTGCATALSGPAQRALLSDIGDSLGATVATRLLTWQDFLHRSTMILAPPVAGWAVAVAGPLPLLWAEAVGVGAGALLLLTVRGAVSVAPPDRPADAPALRHVLARHADIRRAVTMSGVGGLVWFAFTLGLAILGAQTGRPGLLISAGMTGYGLGSLAGALLAPLLVPRMPALATMATGWALLGVAFMVLPAVASSLVPLGCVAAAGGLCMPLGIGALNRLISTQSAGPDRRAAFAVESLVHDGAVSIGLLAGGAVIGAVGAGPTLVAAGVAQVAVALLAGPWLRIPRRFRLRRPSRVAMDEGRGDVRAAAGGLGTTATGAGRGRVPGTDGARRQHAQAR</sequence>
<keyword evidence="5 7" id="KW-0472">Membrane</keyword>
<dbReference type="PANTHER" id="PTHR23513:SF6">
    <property type="entry name" value="MAJOR FACILITATOR SUPERFAMILY ASSOCIATED DOMAIN-CONTAINING PROTEIN"/>
    <property type="match status" value="1"/>
</dbReference>